<organism evidence="5 6">
    <name type="scientific">Caryophanon latum</name>
    <dbReference type="NCBI Taxonomy" id="33977"/>
    <lineage>
        <taxon>Bacteria</taxon>
        <taxon>Bacillati</taxon>
        <taxon>Bacillota</taxon>
        <taxon>Bacilli</taxon>
        <taxon>Bacillales</taxon>
        <taxon>Caryophanaceae</taxon>
        <taxon>Caryophanon</taxon>
    </lineage>
</organism>
<dbReference type="Gene3D" id="3.40.50.1820">
    <property type="entry name" value="alpha/beta hydrolase"/>
    <property type="match status" value="1"/>
</dbReference>
<evidence type="ECO:0000256" key="3">
    <source>
        <dbReference type="PROSITE-ProRule" id="PRU10038"/>
    </source>
</evidence>
<evidence type="ECO:0000256" key="1">
    <source>
        <dbReference type="ARBA" id="ARBA00010515"/>
    </source>
</evidence>
<sequence length="299" mass="32990">MGTIIEKAKKHIARQQQLPALYTLSPQHARKLRAVPRIAQPVSPLASIQDVRIDVKDGNIVLRIYTPENVGKLGAIVYIHGGGWVINSIDTSDASCRLLAQKTGRIVVSVDYRLAPEYAFPVPVEDCEAAFQWIVQHASQYNIDLSRIAIAGDSAGGNLATVVANTFKEQIEAQILLYPVTNACMNTASYETYAQGCGLDAKVMAWFIEQYVEVTERANPRVSPYFADVTKAPKAFIAVAENDVLKDEGWLYAKKLQQAGVEVEAIEMNGLIHSYFTTNAVFAEEIEQTIERIVSFLGK</sequence>
<dbReference type="Proteomes" id="UP000093482">
    <property type="component" value="Unassembled WGS sequence"/>
</dbReference>
<dbReference type="InterPro" id="IPR013094">
    <property type="entry name" value="AB_hydrolase_3"/>
</dbReference>
<evidence type="ECO:0000259" key="4">
    <source>
        <dbReference type="Pfam" id="PF07859"/>
    </source>
</evidence>
<dbReference type="InterPro" id="IPR050300">
    <property type="entry name" value="GDXG_lipolytic_enzyme"/>
</dbReference>
<comment type="similarity">
    <text evidence="1">Belongs to the 'GDXG' lipolytic enzyme family.</text>
</comment>
<comment type="caution">
    <text evidence="5">The sequence shown here is derived from an EMBL/GenBank/DDBJ whole genome shotgun (WGS) entry which is preliminary data.</text>
</comment>
<evidence type="ECO:0000313" key="6">
    <source>
        <dbReference type="Proteomes" id="UP000093482"/>
    </source>
</evidence>
<keyword evidence="6" id="KW-1185">Reference proteome</keyword>
<evidence type="ECO:0000256" key="2">
    <source>
        <dbReference type="ARBA" id="ARBA00022801"/>
    </source>
</evidence>
<dbReference type="InterPro" id="IPR033140">
    <property type="entry name" value="Lipase_GDXG_put_SER_AS"/>
</dbReference>
<name>A0A1C0YD60_9BACL</name>
<dbReference type="InterPro" id="IPR029058">
    <property type="entry name" value="AB_hydrolase_fold"/>
</dbReference>
<reference evidence="5 6" key="1">
    <citation type="submission" date="2016-07" db="EMBL/GenBank/DDBJ databases">
        <title>Caryophanon latum genome sequencing.</title>
        <authorList>
            <person name="Verma A."/>
            <person name="Pal Y."/>
            <person name="Krishnamurthi S."/>
        </authorList>
    </citation>
    <scope>NUCLEOTIDE SEQUENCE [LARGE SCALE GENOMIC DNA]</scope>
    <source>
        <strain evidence="5 6">DSM 14151</strain>
    </source>
</reference>
<dbReference type="OrthoDB" id="9815425at2"/>
<feature type="domain" description="Alpha/beta hydrolase fold-3" evidence="4">
    <location>
        <begin position="76"/>
        <end position="276"/>
    </location>
</feature>
<dbReference type="PANTHER" id="PTHR48081">
    <property type="entry name" value="AB HYDROLASE SUPERFAMILY PROTEIN C4A8.06C"/>
    <property type="match status" value="1"/>
</dbReference>
<evidence type="ECO:0000313" key="5">
    <source>
        <dbReference type="EMBL" id="OCS85079.1"/>
    </source>
</evidence>
<accession>A0A1C0YD60</accession>
<keyword evidence="2" id="KW-0378">Hydrolase</keyword>
<dbReference type="GO" id="GO:0016787">
    <property type="term" value="F:hydrolase activity"/>
    <property type="evidence" value="ECO:0007669"/>
    <property type="project" value="UniProtKB-KW"/>
</dbReference>
<dbReference type="SUPFAM" id="SSF53474">
    <property type="entry name" value="alpha/beta-Hydrolases"/>
    <property type="match status" value="1"/>
</dbReference>
<protein>
    <recommendedName>
        <fullName evidence="4">Alpha/beta hydrolase fold-3 domain-containing protein</fullName>
    </recommendedName>
</protein>
<gene>
    <name evidence="5" type="ORF">A6K76_15300</name>
</gene>
<dbReference type="AlphaFoldDB" id="A0A1C0YD60"/>
<dbReference type="Pfam" id="PF07859">
    <property type="entry name" value="Abhydrolase_3"/>
    <property type="match status" value="1"/>
</dbReference>
<feature type="active site" evidence="3">
    <location>
        <position position="154"/>
    </location>
</feature>
<dbReference type="RefSeq" id="WP_066466393.1">
    <property type="nucleotide sequence ID" value="NZ_MATO01000069.1"/>
</dbReference>
<dbReference type="PANTHER" id="PTHR48081:SF8">
    <property type="entry name" value="ALPHA_BETA HYDROLASE FOLD-3 DOMAIN-CONTAINING PROTEIN-RELATED"/>
    <property type="match status" value="1"/>
</dbReference>
<dbReference type="PROSITE" id="PS01174">
    <property type="entry name" value="LIPASE_GDXG_SER"/>
    <property type="match status" value="1"/>
</dbReference>
<dbReference type="EMBL" id="MATO01000069">
    <property type="protein sequence ID" value="OCS85079.1"/>
    <property type="molecule type" value="Genomic_DNA"/>
</dbReference>
<proteinExistence type="inferred from homology"/>